<feature type="compositionally biased region" description="Polar residues" evidence="1">
    <location>
        <begin position="51"/>
        <end position="76"/>
    </location>
</feature>
<sequence>MKEAQIKVLELLEAHKISVESAAILLDAMNGKTHERHHIDAQASHREIDTENPSTSQNQTSQNKHNQQGQKQTSEPSMEEMMTHTLKQVTASLRKASNNKKTTTEKHNDSKEIPIDTFSQLEKTFRDVTQKLNKYGK</sequence>
<feature type="compositionally biased region" description="Basic and acidic residues" evidence="1">
    <location>
        <begin position="102"/>
        <end position="114"/>
    </location>
</feature>
<organism evidence="2 3">
    <name type="scientific">Staphylococcus hyicus</name>
    <dbReference type="NCBI Taxonomy" id="1284"/>
    <lineage>
        <taxon>Bacteria</taxon>
        <taxon>Bacillati</taxon>
        <taxon>Bacillota</taxon>
        <taxon>Bacilli</taxon>
        <taxon>Bacillales</taxon>
        <taxon>Staphylococcaceae</taxon>
        <taxon>Staphylococcus</taxon>
    </lineage>
</organism>
<evidence type="ECO:0000313" key="2">
    <source>
        <dbReference type="EMBL" id="RIO47652.1"/>
    </source>
</evidence>
<reference evidence="2 3" key="1">
    <citation type="journal article" date="2016" name="Front. Microbiol.">
        <title>Comprehensive Phylogenetic Analysis of Bovine Non-aureus Staphylococci Species Based on Whole-Genome Sequencing.</title>
        <authorList>
            <person name="Naushad S."/>
            <person name="Barkema H.W."/>
            <person name="Luby C."/>
            <person name="Condas L.A."/>
            <person name="Nobrega D.B."/>
            <person name="Carson D.A."/>
            <person name="De Buck J."/>
        </authorList>
    </citation>
    <scope>NUCLEOTIDE SEQUENCE [LARGE SCALE GENOMIC DNA]</scope>
    <source>
        <strain evidence="2 3">SNUC 5959</strain>
    </source>
</reference>
<dbReference type="RefSeq" id="WP_107632622.1">
    <property type="nucleotide sequence ID" value="NZ_CP118163.1"/>
</dbReference>
<dbReference type="AlphaFoldDB" id="A0A2T4R8A9"/>
<dbReference type="EMBL" id="QXVO01000002">
    <property type="protein sequence ID" value="RIO47652.1"/>
    <property type="molecule type" value="Genomic_DNA"/>
</dbReference>
<dbReference type="STRING" id="1284.SHYC_09930"/>
<accession>A0A2T4R8A9</accession>
<feature type="compositionally biased region" description="Polar residues" evidence="1">
    <location>
        <begin position="85"/>
        <end position="101"/>
    </location>
</feature>
<feature type="region of interest" description="Disordered" evidence="1">
    <location>
        <begin position="34"/>
        <end position="115"/>
    </location>
</feature>
<name>A0A2T4R8A9_STAHY</name>
<comment type="caution">
    <text evidence="2">The sequence shown here is derived from an EMBL/GenBank/DDBJ whole genome shotgun (WGS) entry which is preliminary data.</text>
</comment>
<evidence type="ECO:0000313" key="3">
    <source>
        <dbReference type="Proteomes" id="UP000285625"/>
    </source>
</evidence>
<dbReference type="Proteomes" id="UP000285625">
    <property type="component" value="Unassembled WGS sequence"/>
</dbReference>
<protein>
    <submittedName>
        <fullName evidence="2">Uncharacterized protein</fullName>
    </submittedName>
</protein>
<gene>
    <name evidence="2" type="ORF">BUZ57_01215</name>
</gene>
<evidence type="ECO:0000256" key="1">
    <source>
        <dbReference type="SAM" id="MobiDB-lite"/>
    </source>
</evidence>
<proteinExistence type="predicted"/>
<feature type="compositionally biased region" description="Basic and acidic residues" evidence="1">
    <location>
        <begin position="37"/>
        <end position="49"/>
    </location>
</feature>